<dbReference type="EMBL" id="JBFMKM010000012">
    <property type="protein sequence ID" value="KAL1302761.1"/>
    <property type="molecule type" value="Genomic_DNA"/>
</dbReference>
<dbReference type="InterPro" id="IPR013144">
    <property type="entry name" value="CRA_dom"/>
</dbReference>
<dbReference type="InterPro" id="IPR027370">
    <property type="entry name" value="Znf-RING_euk"/>
</dbReference>
<dbReference type="PROSITE" id="PS51867">
    <property type="entry name" value="ZF_RING_GID"/>
    <property type="match status" value="1"/>
</dbReference>
<dbReference type="InterPro" id="IPR037683">
    <property type="entry name" value="Rmd5_dRing"/>
</dbReference>
<keyword evidence="5" id="KW-0862">Zinc</keyword>
<evidence type="ECO:0000259" key="9">
    <source>
        <dbReference type="PROSITE" id="PS51867"/>
    </source>
</evidence>
<dbReference type="SMART" id="SM00668">
    <property type="entry name" value="CTLH"/>
    <property type="match status" value="1"/>
</dbReference>
<dbReference type="CDD" id="cd16652">
    <property type="entry name" value="dRING_Rmd5p-like"/>
    <property type="match status" value="1"/>
</dbReference>
<dbReference type="SUPFAM" id="SSF57850">
    <property type="entry name" value="RING/U-box"/>
    <property type="match status" value="1"/>
</dbReference>
<feature type="domain" description="RING-Gid-type" evidence="9">
    <location>
        <begin position="403"/>
        <end position="445"/>
    </location>
</feature>
<dbReference type="Pfam" id="PF13445">
    <property type="entry name" value="zf-RING_UBOX"/>
    <property type="match status" value="1"/>
</dbReference>
<protein>
    <recommendedName>
        <fullName evidence="12">Regulator of gluconeogenesis Rmd5</fullName>
    </recommendedName>
</protein>
<keyword evidence="4 6" id="KW-0863">Zinc-finger</keyword>
<comment type="subcellular location">
    <subcellularLocation>
        <location evidence="1">Cytoplasm</location>
    </subcellularLocation>
</comment>
<evidence type="ECO:0000259" key="8">
    <source>
        <dbReference type="PROSITE" id="PS50897"/>
    </source>
</evidence>
<evidence type="ECO:0000313" key="10">
    <source>
        <dbReference type="EMBL" id="KAL1302761.1"/>
    </source>
</evidence>
<dbReference type="PROSITE" id="PS50897">
    <property type="entry name" value="CTLH"/>
    <property type="match status" value="1"/>
</dbReference>
<feature type="domain" description="CTLH" evidence="8">
    <location>
        <begin position="203"/>
        <end position="261"/>
    </location>
</feature>
<dbReference type="Pfam" id="PF10607">
    <property type="entry name" value="CTLH"/>
    <property type="match status" value="1"/>
</dbReference>
<dbReference type="InterPro" id="IPR044063">
    <property type="entry name" value="ZF_RING_GID"/>
</dbReference>
<accession>A0ABR3P9K6</accession>
<dbReference type="InterPro" id="IPR045098">
    <property type="entry name" value="Fyv10_fam"/>
</dbReference>
<feature type="zinc finger region" description="RING-Gid-type" evidence="6">
    <location>
        <begin position="403"/>
        <end position="445"/>
    </location>
</feature>
<reference evidence="10 11" key="1">
    <citation type="submission" date="2024-07" db="EMBL/GenBank/DDBJ databases">
        <title>Draft sequence of the Neodothiora populina.</title>
        <authorList>
            <person name="Drown D.D."/>
            <person name="Schuette U.S."/>
            <person name="Buechlein A.B."/>
            <person name="Rusch D.R."/>
            <person name="Winton L.W."/>
            <person name="Adams G.A."/>
        </authorList>
    </citation>
    <scope>NUCLEOTIDE SEQUENCE [LARGE SCALE GENOMIC DNA]</scope>
    <source>
        <strain evidence="10 11">CPC 39397</strain>
    </source>
</reference>
<dbReference type="InterPro" id="IPR024964">
    <property type="entry name" value="CTLH/CRA"/>
</dbReference>
<dbReference type="InterPro" id="IPR006595">
    <property type="entry name" value="CTLH_C"/>
</dbReference>
<keyword evidence="3" id="KW-0479">Metal-binding</keyword>
<evidence type="ECO:0008006" key="12">
    <source>
        <dbReference type="Google" id="ProtNLM"/>
    </source>
</evidence>
<dbReference type="RefSeq" id="XP_069199037.1">
    <property type="nucleotide sequence ID" value="XM_069342535.1"/>
</dbReference>
<name>A0ABR3P9K6_9PEZI</name>
<evidence type="ECO:0000256" key="5">
    <source>
        <dbReference type="ARBA" id="ARBA00022833"/>
    </source>
</evidence>
<keyword evidence="2" id="KW-0963">Cytoplasm</keyword>
<evidence type="ECO:0000313" key="11">
    <source>
        <dbReference type="Proteomes" id="UP001562354"/>
    </source>
</evidence>
<evidence type="ECO:0000256" key="1">
    <source>
        <dbReference type="ARBA" id="ARBA00004496"/>
    </source>
</evidence>
<evidence type="ECO:0000256" key="4">
    <source>
        <dbReference type="ARBA" id="ARBA00022771"/>
    </source>
</evidence>
<feature type="region of interest" description="Disordered" evidence="7">
    <location>
        <begin position="133"/>
        <end position="160"/>
    </location>
</feature>
<dbReference type="SMART" id="SM00757">
    <property type="entry name" value="CRA"/>
    <property type="match status" value="1"/>
</dbReference>
<keyword evidence="11" id="KW-1185">Reference proteome</keyword>
<evidence type="ECO:0000256" key="3">
    <source>
        <dbReference type="ARBA" id="ARBA00022723"/>
    </source>
</evidence>
<dbReference type="GeneID" id="95976810"/>
<dbReference type="PANTHER" id="PTHR12170">
    <property type="entry name" value="MACROPHAGE ERYTHROBLAST ATTACHER-RELATED"/>
    <property type="match status" value="1"/>
</dbReference>
<proteinExistence type="predicted"/>
<dbReference type="PANTHER" id="PTHR12170:SF3">
    <property type="entry name" value="GH10162P"/>
    <property type="match status" value="1"/>
</dbReference>
<gene>
    <name evidence="10" type="ORF">AAFC00_003108</name>
</gene>
<comment type="caution">
    <text evidence="10">The sequence shown here is derived from an EMBL/GenBank/DDBJ whole genome shotgun (WGS) entry which is preliminary data.</text>
</comment>
<evidence type="ECO:0000256" key="2">
    <source>
        <dbReference type="ARBA" id="ARBA00022490"/>
    </source>
</evidence>
<sequence length="459" mass="50172">MEALLAEQSKLEKKGNLAKTIEDVQKTIDLLTNARASVAADPTSHAMTLAKLKSPLDSSFDKVNADLKEIYSSLNKYSKALDKKFRPVALPSGNDDPLSSRQALTNRAIAMHLLREGQFGVASTFIAEANAKTPPQDVATGTPSDWSAGATGGPPSPFVNDDVEMEDARPNPWTNDSGGGVSFNSSTSTESAAKVGAGELQAKFTEMYHILHALKNNHDLQPAIQWARKHSEALELRGSNLEFELCRLRFVELYNSTSDSDVVTEGGAIGPYFNMNGPLRALEYARNTFSHFSKRQLRETTALVGSLAFSPELVTSPYKNVFYDSEAWNDVSKSFVREFCGMLGLSEQSPLYTAVTAGGIALPVLEKLERVMGEVGGQWTSVNELPVEIPLPPSYLFHSIFVCPVSKEQATDANPPMMLPCGHVIAKESMEKISRGNKRFKCPYCPVESYPRDAKKVIL</sequence>
<evidence type="ECO:0000256" key="7">
    <source>
        <dbReference type="SAM" id="MobiDB-lite"/>
    </source>
</evidence>
<dbReference type="Gene3D" id="3.30.40.10">
    <property type="entry name" value="Zinc/RING finger domain, C3HC4 (zinc finger)"/>
    <property type="match status" value="1"/>
</dbReference>
<organism evidence="10 11">
    <name type="scientific">Neodothiora populina</name>
    <dbReference type="NCBI Taxonomy" id="2781224"/>
    <lineage>
        <taxon>Eukaryota</taxon>
        <taxon>Fungi</taxon>
        <taxon>Dikarya</taxon>
        <taxon>Ascomycota</taxon>
        <taxon>Pezizomycotina</taxon>
        <taxon>Dothideomycetes</taxon>
        <taxon>Dothideomycetidae</taxon>
        <taxon>Dothideales</taxon>
        <taxon>Dothioraceae</taxon>
        <taxon>Neodothiora</taxon>
    </lineage>
</organism>
<evidence type="ECO:0000256" key="6">
    <source>
        <dbReference type="PROSITE-ProRule" id="PRU01215"/>
    </source>
</evidence>
<dbReference type="Proteomes" id="UP001562354">
    <property type="component" value="Unassembled WGS sequence"/>
</dbReference>
<dbReference type="InterPro" id="IPR013083">
    <property type="entry name" value="Znf_RING/FYVE/PHD"/>
</dbReference>